<name>A0A5M8B1V9_9BURK</name>
<feature type="domain" description="Mechanosensitive ion channel transmembrane helices 2/3" evidence="11">
    <location>
        <begin position="532"/>
        <end position="571"/>
    </location>
</feature>
<feature type="transmembrane region" description="Helical" evidence="8">
    <location>
        <begin position="524"/>
        <end position="546"/>
    </location>
</feature>
<feature type="signal peptide" evidence="9">
    <location>
        <begin position="1"/>
        <end position="26"/>
    </location>
</feature>
<feature type="compositionally biased region" description="Low complexity" evidence="7">
    <location>
        <begin position="33"/>
        <end position="48"/>
    </location>
</feature>
<feature type="transmembrane region" description="Helical" evidence="8">
    <location>
        <begin position="240"/>
        <end position="263"/>
    </location>
</feature>
<evidence type="ECO:0000313" key="12">
    <source>
        <dbReference type="EMBL" id="KAA6129807.1"/>
    </source>
</evidence>
<feature type="transmembrane region" description="Helical" evidence="8">
    <location>
        <begin position="481"/>
        <end position="503"/>
    </location>
</feature>
<feature type="transmembrane region" description="Helical" evidence="8">
    <location>
        <begin position="366"/>
        <end position="385"/>
    </location>
</feature>
<proteinExistence type="inferred from homology"/>
<evidence type="ECO:0000256" key="4">
    <source>
        <dbReference type="ARBA" id="ARBA00022692"/>
    </source>
</evidence>
<dbReference type="SUPFAM" id="SSF50182">
    <property type="entry name" value="Sm-like ribonucleoproteins"/>
    <property type="match status" value="1"/>
</dbReference>
<dbReference type="InterPro" id="IPR023408">
    <property type="entry name" value="MscS_beta-dom_sf"/>
</dbReference>
<dbReference type="PANTHER" id="PTHR30460">
    <property type="entry name" value="MODERATE CONDUCTANCE MECHANOSENSITIVE CHANNEL YBIO"/>
    <property type="match status" value="1"/>
</dbReference>
<dbReference type="PANTHER" id="PTHR30460:SF0">
    <property type="entry name" value="MODERATE CONDUCTANCE MECHANOSENSITIVE CHANNEL YBIO"/>
    <property type="match status" value="1"/>
</dbReference>
<evidence type="ECO:0000256" key="2">
    <source>
        <dbReference type="ARBA" id="ARBA00008017"/>
    </source>
</evidence>
<keyword evidence="5 8" id="KW-1133">Transmembrane helix</keyword>
<feature type="transmembrane region" description="Helical" evidence="8">
    <location>
        <begin position="310"/>
        <end position="331"/>
    </location>
</feature>
<evidence type="ECO:0000256" key="3">
    <source>
        <dbReference type="ARBA" id="ARBA00022475"/>
    </source>
</evidence>
<evidence type="ECO:0000256" key="5">
    <source>
        <dbReference type="ARBA" id="ARBA00022989"/>
    </source>
</evidence>
<keyword evidence="3" id="KW-1003">Cell membrane</keyword>
<keyword evidence="4 8" id="KW-0812">Transmembrane</keyword>
<dbReference type="InterPro" id="IPR049142">
    <property type="entry name" value="MS_channel_1st"/>
</dbReference>
<feature type="transmembrane region" description="Helical" evidence="8">
    <location>
        <begin position="215"/>
        <end position="234"/>
    </location>
</feature>
<organism evidence="12 13">
    <name type="scientific">Cupriavidus cauae</name>
    <dbReference type="NCBI Taxonomy" id="2608999"/>
    <lineage>
        <taxon>Bacteria</taxon>
        <taxon>Pseudomonadati</taxon>
        <taxon>Pseudomonadota</taxon>
        <taxon>Betaproteobacteria</taxon>
        <taxon>Burkholderiales</taxon>
        <taxon>Burkholderiaceae</taxon>
        <taxon>Cupriavidus</taxon>
    </lineage>
</organism>
<evidence type="ECO:0000256" key="7">
    <source>
        <dbReference type="SAM" id="MobiDB-lite"/>
    </source>
</evidence>
<comment type="subcellular location">
    <subcellularLocation>
        <location evidence="1">Cell membrane</location>
        <topology evidence="1">Multi-pass membrane protein</topology>
    </subcellularLocation>
</comment>
<feature type="transmembrane region" description="Helical" evidence="8">
    <location>
        <begin position="283"/>
        <end position="304"/>
    </location>
</feature>
<evidence type="ECO:0000256" key="8">
    <source>
        <dbReference type="SAM" id="Phobius"/>
    </source>
</evidence>
<keyword evidence="9" id="KW-0732">Signal</keyword>
<feature type="transmembrane region" description="Helical" evidence="8">
    <location>
        <begin position="552"/>
        <end position="574"/>
    </location>
</feature>
<dbReference type="SUPFAM" id="SSF82861">
    <property type="entry name" value="Mechanosensitive channel protein MscS (YggB), transmembrane region"/>
    <property type="match status" value="1"/>
</dbReference>
<evidence type="ECO:0000256" key="9">
    <source>
        <dbReference type="SAM" id="SignalP"/>
    </source>
</evidence>
<feature type="transmembrane region" description="Helical" evidence="8">
    <location>
        <begin position="433"/>
        <end position="461"/>
    </location>
</feature>
<dbReference type="Gene3D" id="2.30.30.60">
    <property type="match status" value="1"/>
</dbReference>
<feature type="transmembrane region" description="Helical" evidence="8">
    <location>
        <begin position="391"/>
        <end position="412"/>
    </location>
</feature>
<feature type="region of interest" description="Disordered" evidence="7">
    <location>
        <begin position="29"/>
        <end position="48"/>
    </location>
</feature>
<dbReference type="Proteomes" id="UP000324324">
    <property type="component" value="Unassembled WGS sequence"/>
</dbReference>
<dbReference type="SUPFAM" id="SSF82689">
    <property type="entry name" value="Mechanosensitive channel protein MscS (YggB), C-terminal domain"/>
    <property type="match status" value="1"/>
</dbReference>
<keyword evidence="13" id="KW-1185">Reference proteome</keyword>
<evidence type="ECO:0000259" key="11">
    <source>
        <dbReference type="Pfam" id="PF21088"/>
    </source>
</evidence>
<evidence type="ECO:0000256" key="1">
    <source>
        <dbReference type="ARBA" id="ARBA00004651"/>
    </source>
</evidence>
<dbReference type="Gene3D" id="3.30.70.100">
    <property type="match status" value="1"/>
</dbReference>
<dbReference type="RefSeq" id="WP_150082335.1">
    <property type="nucleotide sequence ID" value="NZ_VWRN01000016.1"/>
</dbReference>
<dbReference type="EMBL" id="VWRN01000016">
    <property type="protein sequence ID" value="KAA6129807.1"/>
    <property type="molecule type" value="Genomic_DNA"/>
</dbReference>
<feature type="domain" description="Mechanosensitive ion channel MscS" evidence="10">
    <location>
        <begin position="572"/>
        <end position="637"/>
    </location>
</feature>
<sequence>MNLRCHLPWLALIWLCAIGTVPHAGAATPLGKPAAHPPSATSAPASEAAASVPLAQSLDQVIETLQNDQQRAALVGQLRAVRDGLGASAPAASTATAASDAEAGGLVGALAEAVEQVDDRLGKDQGPWRYWSWRLRFAGEEWQQALTDRGRGSAPRSAQLFAAVLAGWAVGGWLLHELARRVRGRLMRPVDRVQLPTVPSWTDVGIFMLRRVGPWAIAFGVAIWIVRALALHLVPAGVAALTVAYALVAGAVLSAVSQTLFAVFNTAHRRRAVHDLHQHSRPVLFAIGSLAALGDAATNARVIAALGVNLSAVTANLSNIAAALLMAWFCLRFRRQIGHLIANRPLAFRQAHPAITDVLRLAGGTWHLPVLAVVFASVVGTLLAAGHADDYLGRTILTVALLVAALALTVVTGRSPQATQHGPRQRWQRRSAYLARFGRFAVALVRLAIWLGFLELASRVWGNSLLHLMHSTALGRRFADAVFGALAAVLLSWLFWLVIDTAITQALSPGHGRGQPPSMRARTILPLLRNAVFVALLVMALIAVLANLGVNVTPLIAGAGVVGLAIGFGAQTLVQDLITGLFIVIEDSIAIGDVVELPDHSGTVEGMTIRTIKLRDGKGALHVLPYSQIKAIKNLSRGHAFAVFNIGLRYDSDLDRAMALIREAGDEIAQDIRFTHRLLSGLDILGLDRFDPSGPVVLAQFKTLPLAQFEITRAFNATLKQKFDAAGIRMASPYMTLQLDGGAADVKPLIAGSEGSAGAA</sequence>
<dbReference type="InterPro" id="IPR011014">
    <property type="entry name" value="MscS_channel_TM-2"/>
</dbReference>
<dbReference type="InterPro" id="IPR010920">
    <property type="entry name" value="LSM_dom_sf"/>
</dbReference>
<dbReference type="InterPro" id="IPR006685">
    <property type="entry name" value="MscS_channel_2nd"/>
</dbReference>
<dbReference type="GO" id="GO:0008381">
    <property type="term" value="F:mechanosensitive monoatomic ion channel activity"/>
    <property type="evidence" value="ECO:0007669"/>
    <property type="project" value="InterPro"/>
</dbReference>
<reference evidence="12 13" key="1">
    <citation type="submission" date="2019-09" db="EMBL/GenBank/DDBJ databases">
        <title>Isolation of a novel species in the genus Cupriavidus from patients with sepsis using whole genome sequencing.</title>
        <authorList>
            <person name="Kweon O.J."/>
            <person name="Lee M.-K."/>
        </authorList>
    </citation>
    <scope>NUCLEOTIDE SEQUENCE [LARGE SCALE GENOMIC DNA]</scope>
    <source>
        <strain evidence="12 13">MKL-01</strain>
    </source>
</reference>
<accession>A0A5M8B1V9</accession>
<evidence type="ECO:0000313" key="13">
    <source>
        <dbReference type="Proteomes" id="UP000324324"/>
    </source>
</evidence>
<dbReference type="Pfam" id="PF21088">
    <property type="entry name" value="MS_channel_1st"/>
    <property type="match status" value="1"/>
</dbReference>
<dbReference type="InterPro" id="IPR011066">
    <property type="entry name" value="MscS_channel_C_sf"/>
</dbReference>
<keyword evidence="6 8" id="KW-0472">Membrane</keyword>
<protein>
    <submittedName>
        <fullName evidence="12">Mechanosensitive ion channel</fullName>
    </submittedName>
</protein>
<evidence type="ECO:0000259" key="10">
    <source>
        <dbReference type="Pfam" id="PF00924"/>
    </source>
</evidence>
<dbReference type="Pfam" id="PF00924">
    <property type="entry name" value="MS_channel_2nd"/>
    <property type="match status" value="1"/>
</dbReference>
<comment type="similarity">
    <text evidence="2">Belongs to the MscS (TC 1.A.23) family.</text>
</comment>
<gene>
    <name evidence="12" type="ORF">F1599_04590</name>
</gene>
<dbReference type="Gene3D" id="1.10.287.1260">
    <property type="match status" value="1"/>
</dbReference>
<evidence type="ECO:0000256" key="6">
    <source>
        <dbReference type="ARBA" id="ARBA00023136"/>
    </source>
</evidence>
<dbReference type="GO" id="GO:0005886">
    <property type="term" value="C:plasma membrane"/>
    <property type="evidence" value="ECO:0007669"/>
    <property type="project" value="UniProtKB-SubCell"/>
</dbReference>
<feature type="transmembrane region" description="Helical" evidence="8">
    <location>
        <begin position="160"/>
        <end position="179"/>
    </location>
</feature>
<feature type="chain" id="PRO_5024280582" evidence="9">
    <location>
        <begin position="27"/>
        <end position="760"/>
    </location>
</feature>
<dbReference type="InterPro" id="IPR045276">
    <property type="entry name" value="YbiO_bact"/>
</dbReference>
<comment type="caution">
    <text evidence="12">The sequence shown here is derived from an EMBL/GenBank/DDBJ whole genome shotgun (WGS) entry which is preliminary data.</text>
</comment>
<dbReference type="AlphaFoldDB" id="A0A5M8B1V9"/>